<evidence type="ECO:0000256" key="2">
    <source>
        <dbReference type="ARBA" id="ARBA00022475"/>
    </source>
</evidence>
<evidence type="ECO:0000259" key="7">
    <source>
        <dbReference type="Pfam" id="PF01292"/>
    </source>
</evidence>
<evidence type="ECO:0000256" key="4">
    <source>
        <dbReference type="ARBA" id="ARBA00022989"/>
    </source>
</evidence>
<feature type="transmembrane region" description="Helical" evidence="6">
    <location>
        <begin position="97"/>
        <end position="122"/>
    </location>
</feature>
<accession>A0A3B1BAS5</accession>
<dbReference type="GO" id="GO:0020037">
    <property type="term" value="F:heme binding"/>
    <property type="evidence" value="ECO:0007669"/>
    <property type="project" value="TreeGrafter"/>
</dbReference>
<dbReference type="GO" id="GO:0005886">
    <property type="term" value="C:plasma membrane"/>
    <property type="evidence" value="ECO:0007669"/>
    <property type="project" value="UniProtKB-SubCell"/>
</dbReference>
<organism evidence="8">
    <name type="scientific">hydrothermal vent metagenome</name>
    <dbReference type="NCBI Taxonomy" id="652676"/>
    <lineage>
        <taxon>unclassified sequences</taxon>
        <taxon>metagenomes</taxon>
        <taxon>ecological metagenomes</taxon>
    </lineage>
</organism>
<dbReference type="GO" id="GO:0009055">
    <property type="term" value="F:electron transfer activity"/>
    <property type="evidence" value="ECO:0007669"/>
    <property type="project" value="InterPro"/>
</dbReference>
<dbReference type="InterPro" id="IPR051542">
    <property type="entry name" value="Hydrogenase_cytochrome"/>
</dbReference>
<gene>
    <name evidence="8" type="ORF">MNBD_GAMMA24-1932</name>
</gene>
<dbReference type="Pfam" id="PF01292">
    <property type="entry name" value="Ni_hydr_CYTB"/>
    <property type="match status" value="1"/>
</dbReference>
<feature type="transmembrane region" description="Helical" evidence="6">
    <location>
        <begin position="12"/>
        <end position="29"/>
    </location>
</feature>
<sequence length="197" mass="22694">MPQPGTIKIWDPLVRLFHWSLVLAFAIAYFTEEDLLDLHVWAGYTVLGLILFRIFWGFVGPRYAQFKNFVYSRNTIKAYIKDIFAFRAKRYLGHNPAGGAMIILLIIFLLITTFSGLVTYGIEKHAGPLAPWLSHLGDFWEDVAEDIHEFFANFTLVLVFVHVSGVIFESRLHHENLVKSMFNGYKKRNDTIDSGNH</sequence>
<feature type="transmembrane region" description="Helical" evidence="6">
    <location>
        <begin position="41"/>
        <end position="59"/>
    </location>
</feature>
<dbReference type="PANTHER" id="PTHR30485:SF2">
    <property type="entry name" value="BLL0597 PROTEIN"/>
    <property type="match status" value="1"/>
</dbReference>
<dbReference type="SUPFAM" id="SSF81342">
    <property type="entry name" value="Transmembrane di-heme cytochromes"/>
    <property type="match status" value="1"/>
</dbReference>
<name>A0A3B1BAS5_9ZZZZ</name>
<protein>
    <submittedName>
        <fullName evidence="8">Cytochrome b</fullName>
    </submittedName>
</protein>
<dbReference type="GO" id="GO:0022904">
    <property type="term" value="P:respiratory electron transport chain"/>
    <property type="evidence" value="ECO:0007669"/>
    <property type="project" value="InterPro"/>
</dbReference>
<dbReference type="Gene3D" id="1.20.950.20">
    <property type="entry name" value="Transmembrane di-heme cytochromes, Chain C"/>
    <property type="match status" value="1"/>
</dbReference>
<comment type="subcellular location">
    <subcellularLocation>
        <location evidence="1">Cell membrane</location>
        <topology evidence="1">Multi-pass membrane protein</topology>
    </subcellularLocation>
</comment>
<dbReference type="PANTHER" id="PTHR30485">
    <property type="entry name" value="NI/FE-HYDROGENASE 1 B-TYPE CYTOCHROME SUBUNIT"/>
    <property type="match status" value="1"/>
</dbReference>
<keyword evidence="5 6" id="KW-0472">Membrane</keyword>
<evidence type="ECO:0000256" key="1">
    <source>
        <dbReference type="ARBA" id="ARBA00004651"/>
    </source>
</evidence>
<dbReference type="InterPro" id="IPR011577">
    <property type="entry name" value="Cyt_b561_bac/Ni-Hgenase"/>
</dbReference>
<feature type="transmembrane region" description="Helical" evidence="6">
    <location>
        <begin position="150"/>
        <end position="168"/>
    </location>
</feature>
<reference evidence="8" key="1">
    <citation type="submission" date="2018-06" db="EMBL/GenBank/DDBJ databases">
        <authorList>
            <person name="Zhirakovskaya E."/>
        </authorList>
    </citation>
    <scope>NUCLEOTIDE SEQUENCE</scope>
</reference>
<dbReference type="InterPro" id="IPR016174">
    <property type="entry name" value="Di-haem_cyt_TM"/>
</dbReference>
<evidence type="ECO:0000256" key="5">
    <source>
        <dbReference type="ARBA" id="ARBA00023136"/>
    </source>
</evidence>
<dbReference type="AlphaFoldDB" id="A0A3B1BAS5"/>
<keyword evidence="2" id="KW-1003">Cell membrane</keyword>
<keyword evidence="3 6" id="KW-0812">Transmembrane</keyword>
<keyword evidence="4 6" id="KW-1133">Transmembrane helix</keyword>
<evidence type="ECO:0000256" key="6">
    <source>
        <dbReference type="SAM" id="Phobius"/>
    </source>
</evidence>
<feature type="domain" description="Cytochrome b561 bacterial/Ni-hydrogenase" evidence="7">
    <location>
        <begin position="10"/>
        <end position="184"/>
    </location>
</feature>
<evidence type="ECO:0000256" key="3">
    <source>
        <dbReference type="ARBA" id="ARBA00022692"/>
    </source>
</evidence>
<dbReference type="EMBL" id="UOFZ01000104">
    <property type="protein sequence ID" value="VAX13172.1"/>
    <property type="molecule type" value="Genomic_DNA"/>
</dbReference>
<evidence type="ECO:0000313" key="8">
    <source>
        <dbReference type="EMBL" id="VAX13172.1"/>
    </source>
</evidence>
<proteinExistence type="predicted"/>